<organism evidence="4 5">
    <name type="scientific">Succiniclasticum ruminis</name>
    <dbReference type="NCBI Taxonomy" id="40841"/>
    <lineage>
        <taxon>Bacteria</taxon>
        <taxon>Bacillati</taxon>
        <taxon>Bacillota</taxon>
        <taxon>Negativicutes</taxon>
        <taxon>Acidaminococcales</taxon>
        <taxon>Acidaminococcaceae</taxon>
        <taxon>Succiniclasticum</taxon>
    </lineage>
</organism>
<dbReference type="GO" id="GO:0016491">
    <property type="term" value="F:oxidoreductase activity"/>
    <property type="evidence" value="ECO:0007669"/>
    <property type="project" value="InterPro"/>
</dbReference>
<dbReference type="RefSeq" id="WP_093730368.1">
    <property type="nucleotide sequence ID" value="NZ_FMYW01000008.1"/>
</dbReference>
<dbReference type="InterPro" id="IPR005025">
    <property type="entry name" value="FMN_Rdtase-like_dom"/>
</dbReference>
<dbReference type="InterPro" id="IPR029039">
    <property type="entry name" value="Flavoprotein-like_sf"/>
</dbReference>
<dbReference type="Proteomes" id="UP000198943">
    <property type="component" value="Unassembled WGS sequence"/>
</dbReference>
<proteinExistence type="predicted"/>
<protein>
    <submittedName>
        <fullName evidence="4">NADPH-dependent FMN reductase</fullName>
    </submittedName>
</protein>
<dbReference type="PANTHER" id="PTHR43278">
    <property type="entry name" value="NAD(P)H-DEPENDENT FMN-CONTAINING OXIDOREDUCTASE YWQN-RELATED"/>
    <property type="match status" value="1"/>
</dbReference>
<dbReference type="AlphaFoldDB" id="A0A1G6LUR1"/>
<accession>A0A1G6LUR1</accession>
<dbReference type="Pfam" id="PF03358">
    <property type="entry name" value="FMN_red"/>
    <property type="match status" value="1"/>
</dbReference>
<reference evidence="5" key="1">
    <citation type="submission" date="2016-10" db="EMBL/GenBank/DDBJ databases">
        <authorList>
            <person name="Varghese N."/>
            <person name="Submissions S."/>
        </authorList>
    </citation>
    <scope>NUCLEOTIDE SEQUENCE [LARGE SCALE GENOMIC DNA]</scope>
    <source>
        <strain evidence="5">DSM 11005</strain>
    </source>
</reference>
<dbReference type="PANTHER" id="PTHR43278:SF4">
    <property type="entry name" value="NAD(P)H-DEPENDENT FMN-CONTAINING OXIDOREDUCTASE YWQN-RELATED"/>
    <property type="match status" value="1"/>
</dbReference>
<keyword evidence="5" id="KW-1185">Reference proteome</keyword>
<name>A0A1G6LUR1_9FIRM</name>
<gene>
    <name evidence="4" type="ORF">SAMN04487864_10839</name>
</gene>
<dbReference type="OrthoDB" id="9805976at2"/>
<keyword evidence="2" id="KW-0288">FMN</keyword>
<sequence length="180" mass="19298">MAKKVLVISTSIRGNSNSEKLAEAFADGAKAAGNEVELVSLKNKTIAFCKGCLACQQTGHCVIKDDANAITDKMLEADVVAWATPIYYYEMSGQMKTMIDRANSLFPKDYKFRDVYLLTAAAEDEPDVDEGAVHGLKGWIACFEKARFAGKVCACGVGAPGEIKGNAKLAEAYEMGKGIV</sequence>
<keyword evidence="1" id="KW-0285">Flavoprotein</keyword>
<dbReference type="InterPro" id="IPR051796">
    <property type="entry name" value="ISF_SsuE-like"/>
</dbReference>
<dbReference type="EMBL" id="FMYW01000008">
    <property type="protein sequence ID" value="SDC46960.1"/>
    <property type="molecule type" value="Genomic_DNA"/>
</dbReference>
<dbReference type="SUPFAM" id="SSF52218">
    <property type="entry name" value="Flavoproteins"/>
    <property type="match status" value="1"/>
</dbReference>
<evidence type="ECO:0000256" key="1">
    <source>
        <dbReference type="ARBA" id="ARBA00022630"/>
    </source>
</evidence>
<evidence type="ECO:0000256" key="2">
    <source>
        <dbReference type="ARBA" id="ARBA00022643"/>
    </source>
</evidence>
<feature type="domain" description="NADPH-dependent FMN reductase-like" evidence="3">
    <location>
        <begin position="4"/>
        <end position="114"/>
    </location>
</feature>
<dbReference type="Gene3D" id="3.40.50.360">
    <property type="match status" value="1"/>
</dbReference>
<evidence type="ECO:0000313" key="5">
    <source>
        <dbReference type="Proteomes" id="UP000198943"/>
    </source>
</evidence>
<evidence type="ECO:0000313" key="4">
    <source>
        <dbReference type="EMBL" id="SDC46960.1"/>
    </source>
</evidence>
<evidence type="ECO:0000259" key="3">
    <source>
        <dbReference type="Pfam" id="PF03358"/>
    </source>
</evidence>